<dbReference type="FunFam" id="1.20.1250.20:FF:000064">
    <property type="entry name" value="MFS allantoate transporter"/>
    <property type="match status" value="1"/>
</dbReference>
<dbReference type="SUPFAM" id="SSF103473">
    <property type="entry name" value="MFS general substrate transporter"/>
    <property type="match status" value="1"/>
</dbReference>
<dbReference type="Gene3D" id="1.20.1250.20">
    <property type="entry name" value="MFS general substrate transporter like domains"/>
    <property type="match status" value="1"/>
</dbReference>
<keyword evidence="4 7" id="KW-1133">Transmembrane helix</keyword>
<feature type="transmembrane region" description="Helical" evidence="7">
    <location>
        <begin position="364"/>
        <end position="386"/>
    </location>
</feature>
<feature type="transmembrane region" description="Helical" evidence="7">
    <location>
        <begin position="142"/>
        <end position="163"/>
    </location>
</feature>
<evidence type="ECO:0000256" key="1">
    <source>
        <dbReference type="ARBA" id="ARBA00004141"/>
    </source>
</evidence>
<dbReference type="PANTHER" id="PTHR43791">
    <property type="entry name" value="PERMEASE-RELATED"/>
    <property type="match status" value="1"/>
</dbReference>
<feature type="transmembrane region" description="Helical" evidence="7">
    <location>
        <begin position="108"/>
        <end position="130"/>
    </location>
</feature>
<feature type="transmembrane region" description="Helical" evidence="7">
    <location>
        <begin position="42"/>
        <end position="59"/>
    </location>
</feature>
<dbReference type="GeneID" id="29115475"/>
<keyword evidence="10" id="KW-1185">Reference proteome</keyword>
<dbReference type="InterPro" id="IPR011701">
    <property type="entry name" value="MFS"/>
</dbReference>
<feature type="transmembrane region" description="Helical" evidence="7">
    <location>
        <begin position="175"/>
        <end position="193"/>
    </location>
</feature>
<keyword evidence="2" id="KW-0813">Transport</keyword>
<dbReference type="InterPro" id="IPR020846">
    <property type="entry name" value="MFS_dom"/>
</dbReference>
<dbReference type="KEGG" id="aalt:CC77DRAFT_1097258"/>
<reference evidence="9 10" key="1">
    <citation type="submission" date="2016-05" db="EMBL/GenBank/DDBJ databases">
        <title>Comparative analysis of secretome profiles of manganese(II)-oxidizing ascomycete fungi.</title>
        <authorList>
            <consortium name="DOE Joint Genome Institute"/>
            <person name="Zeiner C.A."/>
            <person name="Purvine S.O."/>
            <person name="Zink E.M."/>
            <person name="Wu S."/>
            <person name="Pasa-Tolic L."/>
            <person name="Chaput D.L."/>
            <person name="Haridas S."/>
            <person name="Grigoriev I.V."/>
            <person name="Santelli C.M."/>
            <person name="Hansel C.M."/>
        </authorList>
    </citation>
    <scope>NUCLEOTIDE SEQUENCE [LARGE SCALE GENOMIC DNA]</scope>
    <source>
        <strain evidence="9 10">SRC1lrK2f</strain>
    </source>
</reference>
<feature type="transmembrane region" description="Helical" evidence="7">
    <location>
        <begin position="398"/>
        <end position="418"/>
    </location>
</feature>
<dbReference type="Pfam" id="PF07690">
    <property type="entry name" value="MFS_1"/>
    <property type="match status" value="1"/>
</dbReference>
<comment type="similarity">
    <text evidence="6">Belongs to the major facilitator superfamily. Allantoate permease family.</text>
</comment>
<dbReference type="Proteomes" id="UP000077248">
    <property type="component" value="Unassembled WGS sequence"/>
</dbReference>
<proteinExistence type="inferred from homology"/>
<dbReference type="GO" id="GO:0022857">
    <property type="term" value="F:transmembrane transporter activity"/>
    <property type="evidence" value="ECO:0007669"/>
    <property type="project" value="InterPro"/>
</dbReference>
<evidence type="ECO:0000259" key="8">
    <source>
        <dbReference type="PROSITE" id="PS50850"/>
    </source>
</evidence>
<accession>A0A177DCX2</accession>
<evidence type="ECO:0000313" key="9">
    <source>
        <dbReference type="EMBL" id="OAG17408.1"/>
    </source>
</evidence>
<organism evidence="9 10">
    <name type="scientific">Alternaria alternata</name>
    <name type="common">Alternaria rot fungus</name>
    <name type="synonym">Torula alternata</name>
    <dbReference type="NCBI Taxonomy" id="5599"/>
    <lineage>
        <taxon>Eukaryota</taxon>
        <taxon>Fungi</taxon>
        <taxon>Dikarya</taxon>
        <taxon>Ascomycota</taxon>
        <taxon>Pezizomycotina</taxon>
        <taxon>Dothideomycetes</taxon>
        <taxon>Pleosporomycetidae</taxon>
        <taxon>Pleosporales</taxon>
        <taxon>Pleosporineae</taxon>
        <taxon>Pleosporaceae</taxon>
        <taxon>Alternaria</taxon>
        <taxon>Alternaria sect. Alternaria</taxon>
        <taxon>Alternaria alternata complex</taxon>
    </lineage>
</organism>
<evidence type="ECO:0000256" key="2">
    <source>
        <dbReference type="ARBA" id="ARBA00022448"/>
    </source>
</evidence>
<comment type="subcellular location">
    <subcellularLocation>
        <location evidence="1">Membrane</location>
        <topology evidence="1">Multi-pass membrane protein</topology>
    </subcellularLocation>
</comment>
<dbReference type="GO" id="GO:0016020">
    <property type="term" value="C:membrane"/>
    <property type="evidence" value="ECO:0007669"/>
    <property type="project" value="UniProtKB-SubCell"/>
</dbReference>
<evidence type="ECO:0000256" key="6">
    <source>
        <dbReference type="ARBA" id="ARBA00037968"/>
    </source>
</evidence>
<gene>
    <name evidence="9" type="ORF">CC77DRAFT_1097258</name>
</gene>
<evidence type="ECO:0000256" key="4">
    <source>
        <dbReference type="ARBA" id="ARBA00022989"/>
    </source>
</evidence>
<feature type="transmembrane region" description="Helical" evidence="7">
    <location>
        <begin position="337"/>
        <end position="357"/>
    </location>
</feature>
<feature type="transmembrane region" description="Helical" evidence="7">
    <location>
        <begin position="309"/>
        <end position="331"/>
    </location>
</feature>
<dbReference type="PROSITE" id="PS50850">
    <property type="entry name" value="MFS"/>
    <property type="match status" value="1"/>
</dbReference>
<protein>
    <submittedName>
        <fullName evidence="9">MFS general substrate transporter</fullName>
    </submittedName>
</protein>
<dbReference type="VEuPathDB" id="FungiDB:CC77DRAFT_1097258"/>
<evidence type="ECO:0000256" key="5">
    <source>
        <dbReference type="ARBA" id="ARBA00023136"/>
    </source>
</evidence>
<dbReference type="PANTHER" id="PTHR43791:SF103">
    <property type="entry name" value="MAJOR FACILITATOR SUPERFAMILY (MFS) PROFILE DOMAIN-CONTAINING PROTEIN-RELATED"/>
    <property type="match status" value="1"/>
</dbReference>
<dbReference type="RefSeq" id="XP_018382829.1">
    <property type="nucleotide sequence ID" value="XM_018529881.1"/>
</dbReference>
<dbReference type="AlphaFoldDB" id="A0A177DCX2"/>
<sequence length="496" mass="54785">MSESIEKRGIEMVEEASEKLEGGLIVTYHIDPKDEKAVLRKLDRVILLLMALVYFFQYLDKQSINYAAVFGLEEDLKLSGSEFSWAISIFYFGQFVSEYPAAYLMSRFPITLFVGITVILWGIAEMCLGATTNWTTIAVARFFLGLTEGAVAPSFMIITSGWYKRSEHPIRIATWVSMFGISQIVGGTMMYGIGNGNLALASWRVLFLICGGLTVACGILFVSFMPRNTTTAWFLTERERAIATERLAVDRATRDRSSFDTTQLKEAFVDPRTWLYALMALCITLPTPIVKFSSLVIKGFGFTSFRTMLVGLPSGGVSFVLVWIGALGPTYFPNSRWLVGIFVALMPLMGTLLLLLLPASNSWGIVIATWFAGSTAPPLSVAVGLMASNVKGNTKKSVVSAIFFVFYTVGCITGPQLWQKEDAPRYTKGCITSVVAWCALIVLFVVHYFTAKASNRKRDAATGDVSVPRGEDSDQVGVSVDSDLTEWQDALFRYSY</sequence>
<dbReference type="InterPro" id="IPR036259">
    <property type="entry name" value="MFS_trans_sf"/>
</dbReference>
<feature type="domain" description="Major facilitator superfamily (MFS) profile" evidence="8">
    <location>
        <begin position="46"/>
        <end position="454"/>
    </location>
</feature>
<name>A0A177DCX2_ALTAL</name>
<dbReference type="EMBL" id="KV441486">
    <property type="protein sequence ID" value="OAG17408.1"/>
    <property type="molecule type" value="Genomic_DNA"/>
</dbReference>
<evidence type="ECO:0000313" key="10">
    <source>
        <dbReference type="Proteomes" id="UP000077248"/>
    </source>
</evidence>
<feature type="transmembrane region" description="Helical" evidence="7">
    <location>
        <begin position="430"/>
        <end position="449"/>
    </location>
</feature>
<keyword evidence="3 7" id="KW-0812">Transmembrane</keyword>
<feature type="transmembrane region" description="Helical" evidence="7">
    <location>
        <begin position="205"/>
        <end position="225"/>
    </location>
</feature>
<evidence type="ECO:0000256" key="3">
    <source>
        <dbReference type="ARBA" id="ARBA00022692"/>
    </source>
</evidence>
<dbReference type="OMA" id="EMEIRSW"/>
<evidence type="ECO:0000256" key="7">
    <source>
        <dbReference type="SAM" id="Phobius"/>
    </source>
</evidence>
<keyword evidence="5 7" id="KW-0472">Membrane</keyword>
<feature type="transmembrane region" description="Helical" evidence="7">
    <location>
        <begin position="274"/>
        <end position="297"/>
    </location>
</feature>